<evidence type="ECO:0000256" key="3">
    <source>
        <dbReference type="ARBA" id="ARBA00022448"/>
    </source>
</evidence>
<reference evidence="11 12" key="1">
    <citation type="submission" date="2017-10" db="EMBL/GenBank/DDBJ databases">
        <title>Sequencing the genomes of 1000 actinobacteria strains.</title>
        <authorList>
            <person name="Klenk H.-P."/>
        </authorList>
    </citation>
    <scope>NUCLEOTIDE SEQUENCE [LARGE SCALE GENOMIC DNA]</scope>
    <source>
        <strain evidence="11 12">DSM 20688</strain>
    </source>
</reference>
<keyword evidence="7" id="KW-1133">Transmembrane helix</keyword>
<dbReference type="Proteomes" id="UP000221653">
    <property type="component" value="Unassembled WGS sequence"/>
</dbReference>
<keyword evidence="6" id="KW-0653">Protein transport</keyword>
<dbReference type="Pfam" id="PF02699">
    <property type="entry name" value="YajC"/>
    <property type="match status" value="1"/>
</dbReference>
<evidence type="ECO:0000256" key="10">
    <source>
        <dbReference type="SAM" id="MobiDB-lite"/>
    </source>
</evidence>
<keyword evidence="8" id="KW-0811">Translocation</keyword>
<comment type="caution">
    <text evidence="11">The sequence shown here is derived from an EMBL/GenBank/DDBJ whole genome shotgun (WGS) entry which is preliminary data.</text>
</comment>
<dbReference type="PANTHER" id="PTHR33909:SF1">
    <property type="entry name" value="SEC TRANSLOCON ACCESSORY COMPLEX SUBUNIT YAJC"/>
    <property type="match status" value="1"/>
</dbReference>
<keyword evidence="12" id="KW-1185">Reference proteome</keyword>
<evidence type="ECO:0000256" key="5">
    <source>
        <dbReference type="ARBA" id="ARBA00022692"/>
    </source>
</evidence>
<evidence type="ECO:0000256" key="6">
    <source>
        <dbReference type="ARBA" id="ARBA00022927"/>
    </source>
</evidence>
<comment type="subcellular location">
    <subcellularLocation>
        <location evidence="1">Cell membrane</location>
        <topology evidence="1">Single-pass membrane protein</topology>
    </subcellularLocation>
</comment>
<dbReference type="GO" id="GO:0015031">
    <property type="term" value="P:protein transport"/>
    <property type="evidence" value="ECO:0007669"/>
    <property type="project" value="UniProtKB-KW"/>
</dbReference>
<keyword evidence="5" id="KW-0812">Transmembrane</keyword>
<feature type="compositionally biased region" description="Basic and acidic residues" evidence="10">
    <location>
        <begin position="122"/>
        <end position="133"/>
    </location>
</feature>
<dbReference type="GO" id="GO:0005886">
    <property type="term" value="C:plasma membrane"/>
    <property type="evidence" value="ECO:0007669"/>
    <property type="project" value="UniProtKB-SubCell"/>
</dbReference>
<dbReference type="RefSeq" id="WP_053072599.1">
    <property type="nucleotide sequence ID" value="NZ_LDYE01000003.1"/>
</dbReference>
<comment type="similarity">
    <text evidence="2">Belongs to the YajC family.</text>
</comment>
<evidence type="ECO:0000256" key="8">
    <source>
        <dbReference type="ARBA" id="ARBA00023010"/>
    </source>
</evidence>
<dbReference type="NCBIfam" id="TIGR00739">
    <property type="entry name" value="yajC"/>
    <property type="match status" value="1"/>
</dbReference>
<protein>
    <submittedName>
        <fullName evidence="11">Protein translocase subunit yajC</fullName>
    </submittedName>
</protein>
<organism evidence="11 12">
    <name type="scientific">Corynebacterium renale</name>
    <dbReference type="NCBI Taxonomy" id="1724"/>
    <lineage>
        <taxon>Bacteria</taxon>
        <taxon>Bacillati</taxon>
        <taxon>Actinomycetota</taxon>
        <taxon>Actinomycetes</taxon>
        <taxon>Mycobacteriales</taxon>
        <taxon>Corynebacteriaceae</taxon>
        <taxon>Corynebacterium</taxon>
    </lineage>
</organism>
<dbReference type="STRING" id="1724.GCA_001044175_00953"/>
<keyword evidence="4" id="KW-1003">Cell membrane</keyword>
<evidence type="ECO:0000256" key="9">
    <source>
        <dbReference type="ARBA" id="ARBA00023136"/>
    </source>
</evidence>
<dbReference type="OrthoDB" id="2200301at2"/>
<name>A0A2A9DQF6_9CORY</name>
<dbReference type="SMART" id="SM01323">
    <property type="entry name" value="YajC"/>
    <property type="match status" value="1"/>
</dbReference>
<dbReference type="PANTHER" id="PTHR33909">
    <property type="entry name" value="SEC TRANSLOCON ACCESSORY COMPLEX SUBUNIT YAJC"/>
    <property type="match status" value="1"/>
</dbReference>
<evidence type="ECO:0000256" key="4">
    <source>
        <dbReference type="ARBA" id="ARBA00022475"/>
    </source>
</evidence>
<evidence type="ECO:0000313" key="11">
    <source>
        <dbReference type="EMBL" id="PFG28611.1"/>
    </source>
</evidence>
<evidence type="ECO:0000256" key="1">
    <source>
        <dbReference type="ARBA" id="ARBA00004162"/>
    </source>
</evidence>
<accession>A0A2A9DQF6</accession>
<dbReference type="AlphaFoldDB" id="A0A2A9DQF6"/>
<dbReference type="EMBL" id="PDJF01000001">
    <property type="protein sequence ID" value="PFG28611.1"/>
    <property type="molecule type" value="Genomic_DNA"/>
</dbReference>
<keyword evidence="3" id="KW-0813">Transport</keyword>
<gene>
    <name evidence="11" type="ORF">ATK06_1730</name>
</gene>
<feature type="region of interest" description="Disordered" evidence="10">
    <location>
        <begin position="103"/>
        <end position="133"/>
    </location>
</feature>
<keyword evidence="9" id="KW-0472">Membrane</keyword>
<evidence type="ECO:0000313" key="12">
    <source>
        <dbReference type="Proteomes" id="UP000221653"/>
    </source>
</evidence>
<dbReference type="InterPro" id="IPR003849">
    <property type="entry name" value="Preprotein_translocase_YajC"/>
</dbReference>
<proteinExistence type="inferred from homology"/>
<evidence type="ECO:0000256" key="7">
    <source>
        <dbReference type="ARBA" id="ARBA00022989"/>
    </source>
</evidence>
<evidence type="ECO:0000256" key="2">
    <source>
        <dbReference type="ARBA" id="ARBA00006742"/>
    </source>
</evidence>
<sequence>MDILLILILLAVFLLPSFFLQRRQQKQQQQMQQLQASLEVGTDVVTAAGIHGTVSALNGDQVTIEVSPGVHTVWERMAVVRVVTPAEPVDPVKVNEGDFEQVDEMPGNHEEIQNTTAELDDEAQRRREHPENN</sequence>